<proteinExistence type="predicted"/>
<protein>
    <submittedName>
        <fullName evidence="1">Uncharacterized protein</fullName>
    </submittedName>
</protein>
<dbReference type="InterPro" id="IPR004242">
    <property type="entry name" value="Transposase_21"/>
</dbReference>
<reference evidence="1" key="2">
    <citation type="journal article" date="2024" name="Plant">
        <title>Genomic evolution and insights into agronomic trait innovations of Sesamum species.</title>
        <authorList>
            <person name="Miao H."/>
            <person name="Wang L."/>
            <person name="Qu L."/>
            <person name="Liu H."/>
            <person name="Sun Y."/>
            <person name="Le M."/>
            <person name="Wang Q."/>
            <person name="Wei S."/>
            <person name="Zheng Y."/>
            <person name="Lin W."/>
            <person name="Duan Y."/>
            <person name="Cao H."/>
            <person name="Xiong S."/>
            <person name="Wang X."/>
            <person name="Wei L."/>
            <person name="Li C."/>
            <person name="Ma Q."/>
            <person name="Ju M."/>
            <person name="Zhao R."/>
            <person name="Li G."/>
            <person name="Mu C."/>
            <person name="Tian Q."/>
            <person name="Mei H."/>
            <person name="Zhang T."/>
            <person name="Gao T."/>
            <person name="Zhang H."/>
        </authorList>
    </citation>
    <scope>NUCLEOTIDE SEQUENCE</scope>
    <source>
        <strain evidence="1">KEN1</strain>
    </source>
</reference>
<name>A0AAW2UIS6_9LAMI</name>
<accession>A0AAW2UIS6</accession>
<dbReference type="PANTHER" id="PTHR10775">
    <property type="entry name" value="OS08G0208400 PROTEIN"/>
    <property type="match status" value="1"/>
</dbReference>
<reference evidence="1" key="1">
    <citation type="submission" date="2020-06" db="EMBL/GenBank/DDBJ databases">
        <authorList>
            <person name="Li T."/>
            <person name="Hu X."/>
            <person name="Zhang T."/>
            <person name="Song X."/>
            <person name="Zhang H."/>
            <person name="Dai N."/>
            <person name="Sheng W."/>
            <person name="Hou X."/>
            <person name="Wei L."/>
        </authorList>
    </citation>
    <scope>NUCLEOTIDE SEQUENCE</scope>
    <source>
        <strain evidence="1">KEN1</strain>
        <tissue evidence="1">Leaf</tissue>
    </source>
</reference>
<evidence type="ECO:0000313" key="1">
    <source>
        <dbReference type="EMBL" id="KAL0416810.1"/>
    </source>
</evidence>
<organism evidence="1">
    <name type="scientific">Sesamum latifolium</name>
    <dbReference type="NCBI Taxonomy" id="2727402"/>
    <lineage>
        <taxon>Eukaryota</taxon>
        <taxon>Viridiplantae</taxon>
        <taxon>Streptophyta</taxon>
        <taxon>Embryophyta</taxon>
        <taxon>Tracheophyta</taxon>
        <taxon>Spermatophyta</taxon>
        <taxon>Magnoliopsida</taxon>
        <taxon>eudicotyledons</taxon>
        <taxon>Gunneridae</taxon>
        <taxon>Pentapetalae</taxon>
        <taxon>asterids</taxon>
        <taxon>lamiids</taxon>
        <taxon>Lamiales</taxon>
        <taxon>Pedaliaceae</taxon>
        <taxon>Sesamum</taxon>
    </lineage>
</organism>
<sequence length="236" mass="28271">MDYCNTKNLIRDLGLYIKKIDASKTDCMLYWKDDIDLDYFKFCREVRYKPTRERNPTRKNTLYAILRYLLITPRLQRLYASKAIIEQMTWHANHQTDEGFMCHLSAWRHFDWTYPNFAAKPRNVRLYLCTDEFAPHGQYGHTYSCWPITLTLYNLPLGICMSSDYMFLKMVIHGPFNPKHLIVVYLVPLIKELQNLWHVGVLTRDSVKNETFTIRAALMWTVHDLPLMGWVWMEFR</sequence>
<comment type="caution">
    <text evidence="1">The sequence shown here is derived from an EMBL/GenBank/DDBJ whole genome shotgun (WGS) entry which is preliminary data.</text>
</comment>
<gene>
    <name evidence="1" type="ORF">Slati_3512900</name>
</gene>
<dbReference type="PANTHER" id="PTHR10775:SF185">
    <property type="entry name" value="OS08G0208400 PROTEIN"/>
    <property type="match status" value="1"/>
</dbReference>
<dbReference type="AlphaFoldDB" id="A0AAW2UIS6"/>
<dbReference type="Pfam" id="PF02992">
    <property type="entry name" value="Transposase_21"/>
    <property type="match status" value="1"/>
</dbReference>
<dbReference type="EMBL" id="JACGWN010000012">
    <property type="protein sequence ID" value="KAL0416810.1"/>
    <property type="molecule type" value="Genomic_DNA"/>
</dbReference>